<proteinExistence type="inferred from homology"/>
<evidence type="ECO:0000259" key="7">
    <source>
        <dbReference type="Pfam" id="PF22919"/>
    </source>
</evidence>
<keyword evidence="5" id="KW-1278">Translocase</keyword>
<dbReference type="PANTHER" id="PTHR43607">
    <property type="entry name" value="V-TYPE PROTON ATPASE CATALYTIC SUBUNIT A"/>
    <property type="match status" value="1"/>
</dbReference>
<dbReference type="Pfam" id="PF22919">
    <property type="entry name" value="ATP-synt_VA_C"/>
    <property type="match status" value="1"/>
</dbReference>
<evidence type="ECO:0000313" key="8">
    <source>
        <dbReference type="EMBL" id="MPM86611.1"/>
    </source>
</evidence>
<dbReference type="GO" id="GO:0046961">
    <property type="term" value="F:proton-transporting ATPase activity, rotational mechanism"/>
    <property type="evidence" value="ECO:0007669"/>
    <property type="project" value="InterPro"/>
</dbReference>
<dbReference type="SUPFAM" id="SSF47917">
    <property type="entry name" value="C-terminal domain of alpha and beta subunits of F1 ATP synthase"/>
    <property type="match status" value="1"/>
</dbReference>
<dbReference type="Gene3D" id="1.10.1140.10">
    <property type="entry name" value="Bovine Mitochondrial F1-atpase, Atp Synthase Beta Chain, Chain D, domain 3"/>
    <property type="match status" value="1"/>
</dbReference>
<evidence type="ECO:0000256" key="1">
    <source>
        <dbReference type="ARBA" id="ARBA00008936"/>
    </source>
</evidence>
<keyword evidence="3" id="KW-0547">Nucleotide-binding</keyword>
<sequence>MDRQLAYARHYPAINWLTSYSEYAEELKGWFDSNVDKTFYENRADIISILQTESKLMEIVNLIGSDVLPDDQKLLLEIARTIRLGFLQQNAYHENDTYVPIVKQHKMAAIILFLYDKTKELLPLNIPISIIKETGLFEKIIRIKYDIKNDQLSLFDTYRSDIEKTVADIKARYKTEEKRSNPV</sequence>
<gene>
    <name evidence="8" type="primary">atpA_43</name>
    <name evidence="8" type="ORF">SDC9_133701</name>
</gene>
<keyword evidence="6" id="KW-0406">Ion transport</keyword>
<name>A0A645DBC9_9ZZZZ</name>
<protein>
    <submittedName>
        <fullName evidence="8">V-type ATP synthase alpha chain</fullName>
    </submittedName>
</protein>
<evidence type="ECO:0000256" key="3">
    <source>
        <dbReference type="ARBA" id="ARBA00022741"/>
    </source>
</evidence>
<comment type="caution">
    <text evidence="8">The sequence shown here is derived from an EMBL/GenBank/DDBJ whole genome shotgun (WGS) entry which is preliminary data.</text>
</comment>
<organism evidence="8">
    <name type="scientific">bioreactor metagenome</name>
    <dbReference type="NCBI Taxonomy" id="1076179"/>
    <lineage>
        <taxon>unclassified sequences</taxon>
        <taxon>metagenomes</taxon>
        <taxon>ecological metagenomes</taxon>
    </lineage>
</organism>
<dbReference type="PANTHER" id="PTHR43607:SF1">
    <property type="entry name" value="H(+)-TRANSPORTING TWO-SECTOR ATPASE"/>
    <property type="match status" value="1"/>
</dbReference>
<dbReference type="AlphaFoldDB" id="A0A645DBC9"/>
<evidence type="ECO:0000256" key="2">
    <source>
        <dbReference type="ARBA" id="ARBA00022448"/>
    </source>
</evidence>
<reference evidence="8" key="1">
    <citation type="submission" date="2019-08" db="EMBL/GenBank/DDBJ databases">
        <authorList>
            <person name="Kucharzyk K."/>
            <person name="Murdoch R.W."/>
            <person name="Higgins S."/>
            <person name="Loffler F."/>
        </authorList>
    </citation>
    <scope>NUCLEOTIDE SEQUENCE</scope>
</reference>
<feature type="domain" description="ATP synthase A/B type C-terminal" evidence="7">
    <location>
        <begin position="28"/>
        <end position="119"/>
    </location>
</feature>
<keyword evidence="4" id="KW-0067">ATP-binding</keyword>
<dbReference type="CDD" id="cd18111">
    <property type="entry name" value="ATP-synt_V_A-type_alpha_C"/>
    <property type="match status" value="1"/>
</dbReference>
<dbReference type="InterPro" id="IPR020003">
    <property type="entry name" value="ATPase_a/bsu_AS"/>
</dbReference>
<dbReference type="GO" id="GO:0046034">
    <property type="term" value="P:ATP metabolic process"/>
    <property type="evidence" value="ECO:0007669"/>
    <property type="project" value="InterPro"/>
</dbReference>
<evidence type="ECO:0000256" key="6">
    <source>
        <dbReference type="ARBA" id="ARBA00023065"/>
    </source>
</evidence>
<dbReference type="GO" id="GO:0005524">
    <property type="term" value="F:ATP binding"/>
    <property type="evidence" value="ECO:0007669"/>
    <property type="project" value="UniProtKB-KW"/>
</dbReference>
<dbReference type="InterPro" id="IPR055190">
    <property type="entry name" value="ATP-synt_VA_C"/>
</dbReference>
<dbReference type="InterPro" id="IPR024034">
    <property type="entry name" value="ATPase_F1/V1_b/a_C"/>
</dbReference>
<keyword evidence="2" id="KW-0813">Transport</keyword>
<evidence type="ECO:0000256" key="4">
    <source>
        <dbReference type="ARBA" id="ARBA00022840"/>
    </source>
</evidence>
<dbReference type="EMBL" id="VSSQ01034604">
    <property type="protein sequence ID" value="MPM86611.1"/>
    <property type="molecule type" value="Genomic_DNA"/>
</dbReference>
<comment type="similarity">
    <text evidence="1">Belongs to the ATPase alpha/beta chains family.</text>
</comment>
<accession>A0A645DBC9</accession>
<dbReference type="PROSITE" id="PS00152">
    <property type="entry name" value="ATPASE_ALPHA_BETA"/>
    <property type="match status" value="1"/>
</dbReference>
<dbReference type="InterPro" id="IPR022878">
    <property type="entry name" value="V-ATPase_asu"/>
</dbReference>
<evidence type="ECO:0000256" key="5">
    <source>
        <dbReference type="ARBA" id="ARBA00022967"/>
    </source>
</evidence>